<keyword evidence="3" id="KW-1185">Reference proteome</keyword>
<keyword evidence="1" id="KW-0175">Coiled coil</keyword>
<evidence type="ECO:0000313" key="3">
    <source>
        <dbReference type="Proteomes" id="UP000001931"/>
    </source>
</evidence>
<name>Q2NH43_METST</name>
<gene>
    <name evidence="2" type="ordered locus">Msp_0460</name>
</gene>
<proteinExistence type="predicted"/>
<reference evidence="2 3" key="1">
    <citation type="journal article" date="2006" name="J. Bacteriol.">
        <title>The genome sequence of Methanosphaera stadtmanae reveals why this human intestinal archaeon is restricted to methanol and H2 for methane formation and ATP synthesis.</title>
        <authorList>
            <person name="Fricke W.F."/>
            <person name="Seedorf H."/>
            <person name="Henne A."/>
            <person name="Kruer M."/>
            <person name="Liesegang H."/>
            <person name="Hedderich R."/>
            <person name="Gottschalk G."/>
            <person name="Thauer R.K."/>
        </authorList>
    </citation>
    <scope>NUCLEOTIDE SEQUENCE [LARGE SCALE GENOMIC DNA]</scope>
    <source>
        <strain evidence="3">ATCC 43021 / DSM 3091 / JCM 11832 / MCB-3</strain>
    </source>
</reference>
<accession>Q2NH43</accession>
<organism evidence="2 3">
    <name type="scientific">Methanosphaera stadtmanae (strain ATCC 43021 / DSM 3091 / JCM 11832 / MCB-3)</name>
    <dbReference type="NCBI Taxonomy" id="339860"/>
    <lineage>
        <taxon>Archaea</taxon>
        <taxon>Methanobacteriati</taxon>
        <taxon>Methanobacteriota</taxon>
        <taxon>Methanomada group</taxon>
        <taxon>Methanobacteria</taxon>
        <taxon>Methanobacteriales</taxon>
        <taxon>Methanobacteriaceae</taxon>
        <taxon>Methanosphaera</taxon>
    </lineage>
</organism>
<protein>
    <submittedName>
        <fullName evidence="2">Uncharacterized protein</fullName>
    </submittedName>
</protein>
<dbReference type="AlphaFoldDB" id="Q2NH43"/>
<dbReference type="STRING" id="339860.Msp_0460"/>
<dbReference type="Proteomes" id="UP000001931">
    <property type="component" value="Chromosome"/>
</dbReference>
<dbReference type="HOGENOM" id="CLU_1369555_0_0_2"/>
<dbReference type="RefSeq" id="WP_011406060.1">
    <property type="nucleotide sequence ID" value="NC_007681.1"/>
</dbReference>
<dbReference type="EMBL" id="CP000102">
    <property type="protein sequence ID" value="ABC56860.1"/>
    <property type="molecule type" value="Genomic_DNA"/>
</dbReference>
<sequence>MKNQKTYHFRDNDNLLENIDKGNRSKFIRDALKLKFNIDEIGYREKQATNKELICYYNNMIEIYEKELDRLQDEIVKTKQYKKKLKIKVNKIIKQDKELNNQIETKKRLLNDTDKTKHRNEAANTLIKNIILMKNDTLADSVNIEYLKSHGNFRNNNEFKIYVHEYIIKNVKTNSIIANTVIKPEDIEYLKNQVNPRIS</sequence>
<evidence type="ECO:0000313" key="2">
    <source>
        <dbReference type="EMBL" id="ABC56860.1"/>
    </source>
</evidence>
<dbReference type="GeneID" id="3855111"/>
<evidence type="ECO:0000256" key="1">
    <source>
        <dbReference type="SAM" id="Coils"/>
    </source>
</evidence>
<dbReference type="KEGG" id="mst:Msp_0460"/>
<feature type="coiled-coil region" evidence="1">
    <location>
        <begin position="61"/>
        <end position="102"/>
    </location>
</feature>